<dbReference type="OrthoDB" id="202415at2759"/>
<evidence type="ECO:0000256" key="3">
    <source>
        <dbReference type="SAM" id="SignalP"/>
    </source>
</evidence>
<dbReference type="GO" id="GO:0016740">
    <property type="term" value="F:transferase activity"/>
    <property type="evidence" value="ECO:0007669"/>
    <property type="project" value="UniProtKB-KW"/>
</dbReference>
<accession>A0A9W7L437</accession>
<evidence type="ECO:0000256" key="2">
    <source>
        <dbReference type="ARBA" id="ARBA00022679"/>
    </source>
</evidence>
<name>A0A9W7L437_9STRA</name>
<dbReference type="Pfam" id="PF05686">
    <property type="entry name" value="Glyco_transf_90"/>
    <property type="match status" value="1"/>
</dbReference>
<dbReference type="PANTHER" id="PTHR12203:SF35">
    <property type="entry name" value="PROTEIN O-GLUCOSYLTRANSFERASE 1"/>
    <property type="match status" value="1"/>
</dbReference>
<keyword evidence="2" id="KW-0808">Transferase</keyword>
<comment type="similarity">
    <text evidence="1">Belongs to the glycosyltransferase 90 family.</text>
</comment>
<reference evidence="6" key="1">
    <citation type="journal article" date="2023" name="Commun. Biol.">
        <title>Genome analysis of Parmales, the sister group of diatoms, reveals the evolutionary specialization of diatoms from phago-mixotrophs to photoautotrophs.</title>
        <authorList>
            <person name="Ban H."/>
            <person name="Sato S."/>
            <person name="Yoshikawa S."/>
            <person name="Yamada K."/>
            <person name="Nakamura Y."/>
            <person name="Ichinomiya M."/>
            <person name="Sato N."/>
            <person name="Blanc-Mathieu R."/>
            <person name="Endo H."/>
            <person name="Kuwata A."/>
            <person name="Ogata H."/>
        </authorList>
    </citation>
    <scope>NUCLEOTIDE SEQUENCE [LARGE SCALE GENOMIC DNA]</scope>
</reference>
<gene>
    <name evidence="5" type="ORF">TrCOL_g777</name>
</gene>
<sequence>MGSTFSVASLLVIGIAQIVSPVILKVKVNDVKTNSSQVLELNVPDPESIQKLCYKVCADFDFTDVQCGTLVRGTEALYEKEHGGSFLSEGSGVRVEGGDAGGIEEEVQGERSGRRSIGDHAEILSYSNFLRPEYFISVSPVYRGGAGRGRGNHTDVVPDVRDMAVRAASTMVGSLGKGFIEEFSTSFSSNPTFSDCLMIAVQEGAIKVKEKRPEKRMWWRERRKIAVVRMIMKLAREGRIKNTRFIFCPKDCLGANVKNLDQTFGYPKNYGRSEEQEMPGFPIVPFFSIIACDGARVASLPVVIRRGDDVDFYQWDNFTTRELLVNEGYKGRGKVGKAVFRGEMHGKSCWDGDFHSGTSTSLGNGDKCGRRRLMKVAAKNQDVFDVMPDDYIPLQVQEKFAVSLSVEGHCGWSDRTKYLAFMSNVIVKQRSFCREWYEEGLVPWVHYVPVDYLMETMARNVREVLGWREEERKRMVRDMQEFAKGVLTQKKMEEYTEVLVNEFTRAYWGSAKNIGEGQEMKEEGMEEEEEEWIDGAYFVELRETFETDSVLETEE</sequence>
<dbReference type="EMBL" id="BRYA01000722">
    <property type="protein sequence ID" value="GMI30782.1"/>
    <property type="molecule type" value="Genomic_DNA"/>
</dbReference>
<dbReference type="InterPro" id="IPR006598">
    <property type="entry name" value="CAP10"/>
</dbReference>
<feature type="chain" id="PRO_5040799038" description="Glycosyl transferase CAP10 domain-containing protein" evidence="3">
    <location>
        <begin position="22"/>
        <end position="555"/>
    </location>
</feature>
<dbReference type="PANTHER" id="PTHR12203">
    <property type="entry name" value="KDEL LYS-ASP-GLU-LEU CONTAINING - RELATED"/>
    <property type="match status" value="1"/>
</dbReference>
<dbReference type="InterPro" id="IPR051091">
    <property type="entry name" value="O-Glucosyltr/Glycosyltrsf_90"/>
</dbReference>
<evidence type="ECO:0000313" key="5">
    <source>
        <dbReference type="EMBL" id="GMI30782.1"/>
    </source>
</evidence>
<feature type="signal peptide" evidence="3">
    <location>
        <begin position="1"/>
        <end position="21"/>
    </location>
</feature>
<evidence type="ECO:0000256" key="1">
    <source>
        <dbReference type="ARBA" id="ARBA00010118"/>
    </source>
</evidence>
<comment type="caution">
    <text evidence="5">The sequence shown here is derived from an EMBL/GenBank/DDBJ whole genome shotgun (WGS) entry which is preliminary data.</text>
</comment>
<protein>
    <recommendedName>
        <fullName evidence="4">Glycosyl transferase CAP10 domain-containing protein</fullName>
    </recommendedName>
</protein>
<evidence type="ECO:0000259" key="4">
    <source>
        <dbReference type="Pfam" id="PF05686"/>
    </source>
</evidence>
<keyword evidence="6" id="KW-1185">Reference proteome</keyword>
<feature type="domain" description="Glycosyl transferase CAP10" evidence="4">
    <location>
        <begin position="392"/>
        <end position="505"/>
    </location>
</feature>
<dbReference type="Proteomes" id="UP001165065">
    <property type="component" value="Unassembled WGS sequence"/>
</dbReference>
<keyword evidence="3" id="KW-0732">Signal</keyword>
<dbReference type="AlphaFoldDB" id="A0A9W7L437"/>
<proteinExistence type="inferred from homology"/>
<evidence type="ECO:0000313" key="6">
    <source>
        <dbReference type="Proteomes" id="UP001165065"/>
    </source>
</evidence>
<organism evidence="5 6">
    <name type="scientific">Triparma columacea</name>
    <dbReference type="NCBI Taxonomy" id="722753"/>
    <lineage>
        <taxon>Eukaryota</taxon>
        <taxon>Sar</taxon>
        <taxon>Stramenopiles</taxon>
        <taxon>Ochrophyta</taxon>
        <taxon>Bolidophyceae</taxon>
        <taxon>Parmales</taxon>
        <taxon>Triparmaceae</taxon>
        <taxon>Triparma</taxon>
    </lineage>
</organism>